<dbReference type="RefSeq" id="WP_219765466.1">
    <property type="nucleotide sequence ID" value="NZ_JAHYBZ010000009.1"/>
</dbReference>
<comment type="caution">
    <text evidence="2">The sequence shown here is derived from an EMBL/GenBank/DDBJ whole genome shotgun (WGS) entry which is preliminary data.</text>
</comment>
<evidence type="ECO:0000259" key="1">
    <source>
        <dbReference type="Pfam" id="PF12708"/>
    </source>
</evidence>
<dbReference type="InterPro" id="IPR012334">
    <property type="entry name" value="Pectin_lyas_fold"/>
</dbReference>
<gene>
    <name evidence="2" type="ORF">KPL78_23760</name>
</gene>
<proteinExistence type="predicted"/>
<protein>
    <recommendedName>
        <fullName evidence="1">Rhamnogalacturonase A/B/Epimerase-like pectate lyase domain-containing protein</fullName>
    </recommendedName>
</protein>
<feature type="domain" description="Rhamnogalacturonase A/B/Epimerase-like pectate lyase" evidence="1">
    <location>
        <begin position="53"/>
        <end position="117"/>
    </location>
</feature>
<dbReference type="InterPro" id="IPR024535">
    <property type="entry name" value="RHGA/B-epi-like_pectate_lyase"/>
</dbReference>
<dbReference type="Gene3D" id="2.160.20.10">
    <property type="entry name" value="Single-stranded right-handed beta-helix, Pectin lyase-like"/>
    <property type="match status" value="1"/>
</dbReference>
<keyword evidence="3" id="KW-1185">Reference proteome</keyword>
<reference evidence="2 3" key="1">
    <citation type="submission" date="2021-07" db="EMBL/GenBank/DDBJ databases">
        <authorList>
            <person name="So Y."/>
        </authorList>
    </citation>
    <scope>NUCLEOTIDE SEQUENCE [LARGE SCALE GENOMIC DNA]</scope>
    <source>
        <strain evidence="2 3">HJA6</strain>
    </source>
</reference>
<organism evidence="2 3">
    <name type="scientific">Roseomonas alba</name>
    <dbReference type="NCBI Taxonomy" id="2846776"/>
    <lineage>
        <taxon>Bacteria</taxon>
        <taxon>Pseudomonadati</taxon>
        <taxon>Pseudomonadota</taxon>
        <taxon>Alphaproteobacteria</taxon>
        <taxon>Acetobacterales</taxon>
        <taxon>Roseomonadaceae</taxon>
        <taxon>Roseomonas</taxon>
    </lineage>
</organism>
<dbReference type="Pfam" id="PF12708">
    <property type="entry name" value="Pect-lyase_RHGA_epim"/>
    <property type="match status" value="1"/>
</dbReference>
<name>A0ABS7AF13_9PROT</name>
<dbReference type="SUPFAM" id="SSF51126">
    <property type="entry name" value="Pectin lyase-like"/>
    <property type="match status" value="1"/>
</dbReference>
<sequence length="646" mass="67311">MSDSKISLLPAIAAAADSDVLPIVQGSGGSAVTRRTTLAQLRSGILADRAYHVRDFGAVGDGVTNDAPAIQAAVDAMNAAGGGVLEFGARVYRLASPIVVDSVSIIFQGAGFTEGSNTADGTWFSITTTGFTPFTFTGGGARGSAVRDIAIRQTHGAAQDASWAPTDYDFVFRVQDCLGLVEFRNVFFASINRGIWCDNSGRLNIEGLRGQVFTTGIEIDRAYDTCRIQHVHFWPFGTADDDVVRWQQQYCDAIVMRRVDGIFLDDLFVFGARSMLRFASSASGTTKKFYVGNLYSDFVLYSIWIEGNNVTGQIANATTQSEIYSGGGQPLAGSNGIRIDGNNARLQISNLRLDDSQSNAIRVNGSGNRIDLFSLRVEYYNTLNDGSAAIHLANVASGTPNVVYLGSPALLGNGNSGPFVNSGTNGYVSLGAPAGRSDRPGLQVGVDNSGLFAPSATEVAASAAGIEVLRASSSGVISLGGASGAHGLGITTPANSVNRVLISSAAASGVPSIATQGTDTNIALNLAAKGTGTVRLWTQGQVAFEAYSAGGLPRNYLRADAAAAGGTPRLSVQGLDTDAHLQLTPKGAGYVESTAPLRLATYTVSTLPSAAGFARCLVFVSDGTSNKRFAVSDGTNWRWPDGAVVS</sequence>
<accession>A0ABS7AF13</accession>
<evidence type="ECO:0000313" key="2">
    <source>
        <dbReference type="EMBL" id="MBW6400897.1"/>
    </source>
</evidence>
<dbReference type="EMBL" id="JAHYBZ010000009">
    <property type="protein sequence ID" value="MBW6400897.1"/>
    <property type="molecule type" value="Genomic_DNA"/>
</dbReference>
<dbReference type="Proteomes" id="UP001196565">
    <property type="component" value="Unassembled WGS sequence"/>
</dbReference>
<dbReference type="InterPro" id="IPR011050">
    <property type="entry name" value="Pectin_lyase_fold/virulence"/>
</dbReference>
<evidence type="ECO:0000313" key="3">
    <source>
        <dbReference type="Proteomes" id="UP001196565"/>
    </source>
</evidence>